<evidence type="ECO:0000256" key="1">
    <source>
        <dbReference type="ARBA" id="ARBA00023002"/>
    </source>
</evidence>
<dbReference type="InterPro" id="IPR023010">
    <property type="entry name" value="GcvPA"/>
</dbReference>
<dbReference type="EMBL" id="JACDUS010000010">
    <property type="protein sequence ID" value="MBA2882485.1"/>
    <property type="molecule type" value="Genomic_DNA"/>
</dbReference>
<comment type="catalytic activity">
    <reaction evidence="2">
        <text>N(6)-[(R)-lipoyl]-L-lysyl-[glycine-cleavage complex H protein] + glycine + H(+) = N(6)-[(R)-S(8)-aminomethyldihydrolipoyl]-L-lysyl-[glycine-cleavage complex H protein] + CO2</text>
        <dbReference type="Rhea" id="RHEA:24304"/>
        <dbReference type="Rhea" id="RHEA-COMP:10494"/>
        <dbReference type="Rhea" id="RHEA-COMP:10495"/>
        <dbReference type="ChEBI" id="CHEBI:15378"/>
        <dbReference type="ChEBI" id="CHEBI:16526"/>
        <dbReference type="ChEBI" id="CHEBI:57305"/>
        <dbReference type="ChEBI" id="CHEBI:83099"/>
        <dbReference type="ChEBI" id="CHEBI:83143"/>
        <dbReference type="EC" id="1.4.4.2"/>
    </reaction>
</comment>
<dbReference type="PANTHER" id="PTHR42806">
    <property type="entry name" value="GLYCINE CLEAVAGE SYSTEM P-PROTEIN"/>
    <property type="match status" value="1"/>
</dbReference>
<evidence type="ECO:0000313" key="5">
    <source>
        <dbReference type="Proteomes" id="UP000525298"/>
    </source>
</evidence>
<proteinExistence type="inferred from homology"/>
<protein>
    <recommendedName>
        <fullName evidence="2">Probable glycine dehydrogenase (decarboxylating) subunit 1</fullName>
        <ecNumber evidence="2">1.4.4.2</ecNumber>
    </recommendedName>
    <alternativeName>
        <fullName evidence="2">Glycine cleavage system P-protein subunit 1</fullName>
    </alternativeName>
    <alternativeName>
        <fullName evidence="2">Glycine decarboxylase subunit 1</fullName>
    </alternativeName>
    <alternativeName>
        <fullName evidence="2">Glycine dehydrogenase (aminomethyl-transferring) subunit 1</fullName>
    </alternativeName>
</protein>
<dbReference type="GO" id="GO:0019464">
    <property type="term" value="P:glycine decarboxylation via glycine cleavage system"/>
    <property type="evidence" value="ECO:0007669"/>
    <property type="project" value="UniProtKB-UniRule"/>
</dbReference>
<dbReference type="InterPro" id="IPR015422">
    <property type="entry name" value="PyrdxlP-dep_Trfase_small"/>
</dbReference>
<dbReference type="SUPFAM" id="SSF53383">
    <property type="entry name" value="PLP-dependent transferases"/>
    <property type="match status" value="1"/>
</dbReference>
<comment type="function">
    <text evidence="2">The glycine cleavage system catalyzes the degradation of glycine. The P protein binds the alpha-amino group of glycine through its pyridoxal phosphate cofactor; CO(2) is released and the remaining methylamine moiety is then transferred to the lipoamide cofactor of the H protein.</text>
</comment>
<dbReference type="RefSeq" id="WP_181552122.1">
    <property type="nucleotide sequence ID" value="NZ_JACDUS010000010.1"/>
</dbReference>
<sequence length="443" mass="48049">MRYLPHTDSDIAAMLKVIGAGSTDDLFANIPEAVRSGRKMDLPPAMSEWDLRARMEALAAECPDCKFFLGAGKYDHYIPAVVTNLLERSELLTSYTPYQPEVSQGTLQAVYEYQTLTARLLGLEISNASMYDGASALAESLLMATRIRKKSKGKIVLSSLIHPSYGQVVKTYFRPTPFEITFLPALADGRTDVSALADMDDVVAVAVQSPNFFGCLEDLAGIGSLVGQTEAIFVTCFTEPLAFGLYQPPGTQGAAIACGEGGSLGLPPAYGGPGLGMLATKMDYVRRMPGRVVGKTTDANGKEGFVLTLATREQHIRRARATSNICTNSNFCAIAAAVYMACLGKIGFRELARLNYDKTEYLKQQLRRAGMALPFGAPTFNEFVVKLPPGFERKHAELAASSGIVAGLPLAEWYPDLADHYLLCVTEKITRADMDHLIKEVSE</sequence>
<keyword evidence="1 2" id="KW-0560">Oxidoreductase</keyword>
<dbReference type="NCBIfam" id="NF001696">
    <property type="entry name" value="PRK00451.1"/>
    <property type="match status" value="1"/>
</dbReference>
<dbReference type="HAMAP" id="MF_00712">
    <property type="entry name" value="GcvPA"/>
    <property type="match status" value="1"/>
</dbReference>
<keyword evidence="5" id="KW-1185">Reference proteome</keyword>
<dbReference type="GO" id="GO:0009116">
    <property type="term" value="P:nucleoside metabolic process"/>
    <property type="evidence" value="ECO:0007669"/>
    <property type="project" value="InterPro"/>
</dbReference>
<dbReference type="PIRSF" id="PIRSF006815">
    <property type="entry name" value="GcvPA"/>
    <property type="match status" value="1"/>
</dbReference>
<dbReference type="GO" id="GO:0004375">
    <property type="term" value="F:glycine dehydrogenase (decarboxylating) activity"/>
    <property type="evidence" value="ECO:0007669"/>
    <property type="project" value="UniProtKB-EC"/>
</dbReference>
<accession>A0A7W0HLM9</accession>
<dbReference type="EC" id="1.4.4.2" evidence="2"/>
<dbReference type="Proteomes" id="UP000525298">
    <property type="component" value="Unassembled WGS sequence"/>
</dbReference>
<reference evidence="4 5" key="1">
    <citation type="submission" date="2020-07" db="EMBL/GenBank/DDBJ databases">
        <title>Genomic Encyclopedia of Type Strains, Phase IV (KMG-IV): sequencing the most valuable type-strain genomes for metagenomic binning, comparative biology and taxonomic classification.</title>
        <authorList>
            <person name="Goeker M."/>
        </authorList>
    </citation>
    <scope>NUCLEOTIDE SEQUENCE [LARGE SCALE GENOMIC DNA]</scope>
    <source>
        <strain evidence="4 5">DSM 17721</strain>
    </source>
</reference>
<dbReference type="PANTHER" id="PTHR42806:SF1">
    <property type="entry name" value="GLYCINE DEHYDROGENASE (DECARBOXYLATING)"/>
    <property type="match status" value="1"/>
</dbReference>
<comment type="caution">
    <text evidence="4">The sequence shown here is derived from an EMBL/GenBank/DDBJ whole genome shotgun (WGS) entry which is preliminary data.</text>
</comment>
<evidence type="ECO:0000313" key="4">
    <source>
        <dbReference type="EMBL" id="MBA2882485.1"/>
    </source>
</evidence>
<feature type="domain" description="Glycine cleavage system P-protein N-terminal" evidence="3">
    <location>
        <begin position="1"/>
        <end position="439"/>
    </location>
</feature>
<dbReference type="Pfam" id="PF02347">
    <property type="entry name" value="GDC-P"/>
    <property type="match status" value="1"/>
</dbReference>
<dbReference type="Gene3D" id="3.90.1150.10">
    <property type="entry name" value="Aspartate Aminotransferase, domain 1"/>
    <property type="match status" value="1"/>
</dbReference>
<dbReference type="Gene3D" id="3.40.640.10">
    <property type="entry name" value="Type I PLP-dependent aspartate aminotransferase-like (Major domain)"/>
    <property type="match status" value="1"/>
</dbReference>
<comment type="subunit">
    <text evidence="2">The glycine cleavage system is composed of four proteins: P, T, L and H. In this organism, the P 'protein' is a heterodimer of two subunits.</text>
</comment>
<name>A0A7W0HLM9_9BACT</name>
<dbReference type="AlphaFoldDB" id="A0A7W0HLM9"/>
<organism evidence="4 5">
    <name type="scientific">Desulfosalsimonas propionicica</name>
    <dbReference type="NCBI Taxonomy" id="332175"/>
    <lineage>
        <taxon>Bacteria</taxon>
        <taxon>Pseudomonadati</taxon>
        <taxon>Thermodesulfobacteriota</taxon>
        <taxon>Desulfobacteria</taxon>
        <taxon>Desulfobacterales</taxon>
        <taxon>Desulfosalsimonadaceae</taxon>
        <taxon>Desulfosalsimonas</taxon>
    </lineage>
</organism>
<evidence type="ECO:0000256" key="2">
    <source>
        <dbReference type="HAMAP-Rule" id="MF_00712"/>
    </source>
</evidence>
<evidence type="ECO:0000259" key="3">
    <source>
        <dbReference type="Pfam" id="PF02347"/>
    </source>
</evidence>
<dbReference type="InterPro" id="IPR015424">
    <property type="entry name" value="PyrdxlP-dep_Trfase"/>
</dbReference>
<comment type="similarity">
    <text evidence="2">Belongs to the GcvP family. N-terminal subunit subfamily.</text>
</comment>
<dbReference type="InterPro" id="IPR049315">
    <property type="entry name" value="GDC-P_N"/>
</dbReference>
<dbReference type="InterPro" id="IPR015421">
    <property type="entry name" value="PyrdxlP-dep_Trfase_major"/>
</dbReference>
<gene>
    <name evidence="2" type="primary">gcvPA</name>
    <name evidence="4" type="ORF">HNR65_002837</name>
</gene>